<dbReference type="RefSeq" id="XP_022300858.1">
    <property type="nucleotide sequence ID" value="XM_022445150.1"/>
</dbReference>
<feature type="compositionally biased region" description="Polar residues" evidence="2">
    <location>
        <begin position="1222"/>
        <end position="1244"/>
    </location>
</feature>
<dbReference type="InterPro" id="IPR046341">
    <property type="entry name" value="SET_dom_sf"/>
</dbReference>
<keyword evidence="5" id="KW-1185">Reference proteome</keyword>
<dbReference type="GO" id="GO:0008270">
    <property type="term" value="F:zinc ion binding"/>
    <property type="evidence" value="ECO:0007669"/>
    <property type="project" value="UniProtKB-KW"/>
</dbReference>
<organism evidence="5 6">
    <name type="scientific">Crassostrea virginica</name>
    <name type="common">Eastern oyster</name>
    <dbReference type="NCBI Taxonomy" id="6565"/>
    <lineage>
        <taxon>Eukaryota</taxon>
        <taxon>Metazoa</taxon>
        <taxon>Spiralia</taxon>
        <taxon>Lophotrochozoa</taxon>
        <taxon>Mollusca</taxon>
        <taxon>Bivalvia</taxon>
        <taxon>Autobranchia</taxon>
        <taxon>Pteriomorphia</taxon>
        <taxon>Ostreida</taxon>
        <taxon>Ostreoidea</taxon>
        <taxon>Ostreidae</taxon>
        <taxon>Crassostrea</taxon>
    </lineage>
</organism>
<feature type="domain" description="SET" evidence="4">
    <location>
        <begin position="35"/>
        <end position="159"/>
    </location>
</feature>
<sequence>MAEGHARRFVKREEATAEEARKEAMQFIMMQSDKDGCEVKHINDEIGKGVFAEKDYIKGEFILEYDGELISRSEAEKREQTYPIGLGSYLFFFSSYFGKKLCIDATFSKRKGRYVNDAARHEELCNAEIRMLYVNYNPVLALFARRFIHAGEEIRYDYGTTDLPWRSKTESNENENSSQKDEGVWKMKNCSVVLKRLPAKRKKSFPRKSENVLEPVKDLVRLEEQSTSFTVESKVERNPKVISPVKKSAVVPKIEKNLKSTNLKVISPVKKSAVEPKVERNPKVTSPVKRSAVEPEVEKNPKRSKVLSPVKKSGGYPCCDCQITFNLETSLIRHRITCHADHGEKQMTEGDAAAAEICHLDQIENGEAEEQKSDTVEVGDNCHHSVTSLEHADSDSLQSVTSLEHVDSDSLPMTSPKKNKTKSTRPKRPCPFCGQQKGRLTDHLKSKHKHEEQVKNALTLPKDLRNRAFALMKKEGIFKANAEMLKSGDIDTTQLIRERCQGTSDLKICSACKGFFKSSMIYKHKKTCIAAEGSTDMPVSLSTRNLADKDNFSEEYKTEILESFRETEYGSLIRNDDWIKHYGYFLYENLQGSCKKVEKRLSLNSKLRRLAHLFIEFKKVVEERKQIKADSCSEMFNIEYYEELKIAIANMTRDKETGKMKNGLKLTLKYLVKDVCDAMHVFYLKKKDNQKAADLGNYMLVLSKSWSSFFKNAEESVITKRLTELRAPVKLPSKSDIIKLRDCTKSTIQDLTGDGFCLLENADFCKLRDALVCRLTLFNARRGGEPSRMVLSELTDAMDDKWIDQCRMEFVKDDIEKKLLCDTKVAYLHASKIAKLVPVLIPKDCWKALNVLVDTEVRRVAGVHTHNDFVFPNTKNSMGHVIGWDCVDRMSQEAGLERRLNATGMRHFIATEYALLDVAPRDRELFYKHMGHSEAINENIYQCPPAVREITHVGKILANVDTMDEDADNVKESSNLYAVNDVNVDILKGAGNVKESSNVVIAVSDANVDILNDTGNIEESSDVVTAVSDANVDILEDTGNVEESSDVVTAVSDANVDILEDTGNIEESSDVVTAVSDANVDILEDTGNVEESSDVVTAVSDANVDILEEFIGLMAEDVPTYHIFDLSKQVDEFNVTVDVIKLIPKKELVLNKSVQESAKKFFTPDAWKAVQQTLRILKGKVGEKCRGSGSKRKVEATYLPEKVPEARNKMFFGESSSMPSMIFGESSSGQRQPNMIVSNSSESDFQVDHSSSEEEDDSYPITKDEIKALIGSTQKVKPCRHTWSSEEHEAVQTFFKKEIEDVSTTGNKGALHIGRKMYDFLKIHSEVLKDYQKRERIAKVRTKIINLRRQNRERYQRNLDMLT</sequence>
<keyword evidence="1" id="KW-0479">Metal-binding</keyword>
<dbReference type="OrthoDB" id="10066064at2759"/>
<evidence type="ECO:0000259" key="4">
    <source>
        <dbReference type="PROSITE" id="PS50280"/>
    </source>
</evidence>
<dbReference type="SMART" id="SM00317">
    <property type="entry name" value="SET"/>
    <property type="match status" value="1"/>
</dbReference>
<keyword evidence="1" id="KW-0862">Zinc</keyword>
<protein>
    <submittedName>
        <fullName evidence="6">Uncharacterized protein LOC111109060</fullName>
    </submittedName>
</protein>
<gene>
    <name evidence="6" type="primary">LOC111109060</name>
</gene>
<keyword evidence="1" id="KW-0863">Zinc-finger</keyword>
<name>A0A8B8BCE1_CRAVI</name>
<proteinExistence type="predicted"/>
<feature type="domain" description="C2H2-type" evidence="3">
    <location>
        <begin position="316"/>
        <end position="344"/>
    </location>
</feature>
<dbReference type="PROSITE" id="PS00028">
    <property type="entry name" value="ZINC_FINGER_C2H2_1"/>
    <property type="match status" value="1"/>
</dbReference>
<dbReference type="PROSITE" id="PS50280">
    <property type="entry name" value="SET"/>
    <property type="match status" value="1"/>
</dbReference>
<evidence type="ECO:0000256" key="1">
    <source>
        <dbReference type="PROSITE-ProRule" id="PRU00042"/>
    </source>
</evidence>
<dbReference type="Pfam" id="PF00856">
    <property type="entry name" value="SET"/>
    <property type="match status" value="1"/>
</dbReference>
<evidence type="ECO:0000256" key="2">
    <source>
        <dbReference type="SAM" id="MobiDB-lite"/>
    </source>
</evidence>
<dbReference type="KEGG" id="cvn:111109060"/>
<dbReference type="PROSITE" id="PS50157">
    <property type="entry name" value="ZINC_FINGER_C2H2_2"/>
    <property type="match status" value="1"/>
</dbReference>
<reference evidence="6" key="1">
    <citation type="submission" date="2025-08" db="UniProtKB">
        <authorList>
            <consortium name="RefSeq"/>
        </authorList>
    </citation>
    <scope>IDENTIFICATION</scope>
    <source>
        <tissue evidence="6">Whole sample</tissue>
    </source>
</reference>
<dbReference type="InterPro" id="IPR001214">
    <property type="entry name" value="SET_dom"/>
</dbReference>
<feature type="region of interest" description="Disordered" evidence="2">
    <location>
        <begin position="1222"/>
        <end position="1258"/>
    </location>
</feature>
<dbReference type="Proteomes" id="UP000694844">
    <property type="component" value="Chromosome 8"/>
</dbReference>
<dbReference type="Gene3D" id="2.170.270.10">
    <property type="entry name" value="SET domain"/>
    <property type="match status" value="1"/>
</dbReference>
<feature type="compositionally biased region" description="Basic and acidic residues" evidence="2">
    <location>
        <begin position="291"/>
        <end position="301"/>
    </location>
</feature>
<feature type="region of interest" description="Disordered" evidence="2">
    <location>
        <begin position="389"/>
        <end position="432"/>
    </location>
</feature>
<dbReference type="PANTHER" id="PTHR33480">
    <property type="entry name" value="SET DOMAIN-CONTAINING PROTEIN-RELATED"/>
    <property type="match status" value="1"/>
</dbReference>
<feature type="region of interest" description="Disordered" evidence="2">
    <location>
        <begin position="277"/>
        <end position="306"/>
    </location>
</feature>
<evidence type="ECO:0000313" key="6">
    <source>
        <dbReference type="RefSeq" id="XP_022300858.1"/>
    </source>
</evidence>
<feature type="compositionally biased region" description="Basic residues" evidence="2">
    <location>
        <begin position="417"/>
        <end position="428"/>
    </location>
</feature>
<accession>A0A8B8BCE1</accession>
<dbReference type="SUPFAM" id="SSF82199">
    <property type="entry name" value="SET domain"/>
    <property type="match status" value="1"/>
</dbReference>
<dbReference type="InterPro" id="IPR013087">
    <property type="entry name" value="Znf_C2H2_type"/>
</dbReference>
<dbReference type="SMART" id="SM00355">
    <property type="entry name" value="ZnF_C2H2"/>
    <property type="match status" value="2"/>
</dbReference>
<dbReference type="GeneID" id="111109060"/>
<dbReference type="PANTHER" id="PTHR33480:SF1">
    <property type="entry name" value="TYR RECOMBINASE DOMAIN-CONTAINING PROTEIN"/>
    <property type="match status" value="1"/>
</dbReference>
<evidence type="ECO:0000259" key="3">
    <source>
        <dbReference type="PROSITE" id="PS50157"/>
    </source>
</evidence>
<evidence type="ECO:0000313" key="5">
    <source>
        <dbReference type="Proteomes" id="UP000694844"/>
    </source>
</evidence>